<evidence type="ECO:0000256" key="6">
    <source>
        <dbReference type="ARBA" id="ARBA00022842"/>
    </source>
</evidence>
<dbReference type="PANTHER" id="PTHR11067:SF9">
    <property type="entry name" value="INOSINE TRIPHOSPHATE PYROPHOSPHATASE"/>
    <property type="match status" value="1"/>
</dbReference>
<feature type="binding site" evidence="10">
    <location>
        <position position="72"/>
    </location>
    <ligand>
        <name>substrate</name>
    </ligand>
</feature>
<dbReference type="Proteomes" id="UP000268059">
    <property type="component" value="Chromosome"/>
</dbReference>
<dbReference type="GO" id="GO:0005829">
    <property type="term" value="C:cytosol"/>
    <property type="evidence" value="ECO:0007669"/>
    <property type="project" value="TreeGrafter"/>
</dbReference>
<dbReference type="OrthoDB" id="9807456at2"/>
<keyword evidence="7 10" id="KW-0546">Nucleotide metabolism</keyword>
<evidence type="ECO:0000313" key="13">
    <source>
        <dbReference type="Proteomes" id="UP000268059"/>
    </source>
</evidence>
<dbReference type="FunCoup" id="A0A3G9JRR9">
    <property type="interactions" value="362"/>
</dbReference>
<dbReference type="KEGG" id="ebm:SG0102_26270"/>
<dbReference type="GO" id="GO:0036220">
    <property type="term" value="F:ITP diphosphatase activity"/>
    <property type="evidence" value="ECO:0007669"/>
    <property type="project" value="UniProtKB-UniRule"/>
</dbReference>
<comment type="catalytic activity">
    <reaction evidence="9 10">
        <text>XTP + H2O = XMP + diphosphate + H(+)</text>
        <dbReference type="Rhea" id="RHEA:28610"/>
        <dbReference type="ChEBI" id="CHEBI:15377"/>
        <dbReference type="ChEBI" id="CHEBI:15378"/>
        <dbReference type="ChEBI" id="CHEBI:33019"/>
        <dbReference type="ChEBI" id="CHEBI:57464"/>
        <dbReference type="ChEBI" id="CHEBI:61314"/>
        <dbReference type="EC" id="3.6.1.66"/>
    </reaction>
</comment>
<name>A0A3G9JRR9_9FIRM</name>
<keyword evidence="5 10" id="KW-0378">Hydrolase</keyword>
<organism evidence="12 13">
    <name type="scientific">Intestinibaculum porci</name>
    <dbReference type="NCBI Taxonomy" id="2487118"/>
    <lineage>
        <taxon>Bacteria</taxon>
        <taxon>Bacillati</taxon>
        <taxon>Bacillota</taxon>
        <taxon>Erysipelotrichia</taxon>
        <taxon>Erysipelotrichales</taxon>
        <taxon>Erysipelotrichaceae</taxon>
        <taxon>Intestinibaculum</taxon>
    </lineage>
</organism>
<dbReference type="EMBL" id="AP019309">
    <property type="protein sequence ID" value="BBH27693.1"/>
    <property type="molecule type" value="Genomic_DNA"/>
</dbReference>
<comment type="function">
    <text evidence="10">Pyrophosphatase that catalyzes the hydrolysis of nucleoside triphosphates to their monophosphate derivatives, with a high preference for the non-canonical purine nucleotides XTP (xanthosine triphosphate), dITP (deoxyinosine triphosphate) and ITP. Seems to function as a house-cleaning enzyme that removes non-canonical purine nucleotides from the nucleotide pool, thus preventing their incorporation into DNA/RNA and avoiding chromosomal lesions.</text>
</comment>
<evidence type="ECO:0000256" key="8">
    <source>
        <dbReference type="ARBA" id="ARBA00051875"/>
    </source>
</evidence>
<evidence type="ECO:0000256" key="10">
    <source>
        <dbReference type="HAMAP-Rule" id="MF_01405"/>
    </source>
</evidence>
<evidence type="ECO:0000256" key="7">
    <source>
        <dbReference type="ARBA" id="ARBA00023080"/>
    </source>
</evidence>
<evidence type="ECO:0000313" key="12">
    <source>
        <dbReference type="EMBL" id="BBH27693.1"/>
    </source>
</evidence>
<keyword evidence="4 10" id="KW-0547">Nucleotide-binding</keyword>
<evidence type="ECO:0000256" key="11">
    <source>
        <dbReference type="RuleBase" id="RU003781"/>
    </source>
</evidence>
<evidence type="ECO:0000256" key="1">
    <source>
        <dbReference type="ARBA" id="ARBA00008023"/>
    </source>
</evidence>
<feature type="active site" description="Proton acceptor" evidence="10">
    <location>
        <position position="71"/>
    </location>
</feature>
<feature type="binding site" evidence="10">
    <location>
        <begin position="8"/>
        <end position="13"/>
    </location>
    <ligand>
        <name>substrate</name>
    </ligand>
</feature>
<evidence type="ECO:0000256" key="9">
    <source>
        <dbReference type="ARBA" id="ARBA00052017"/>
    </source>
</evidence>
<protein>
    <recommendedName>
        <fullName evidence="10">dITP/XTP pyrophosphatase</fullName>
        <ecNumber evidence="10">3.6.1.66</ecNumber>
    </recommendedName>
    <alternativeName>
        <fullName evidence="10">Non-canonical purine NTP pyrophosphatase</fullName>
    </alternativeName>
    <alternativeName>
        <fullName evidence="10">Non-standard purine NTP pyrophosphatase</fullName>
    </alternativeName>
    <alternativeName>
        <fullName evidence="10">Nucleoside-triphosphate diphosphatase</fullName>
    </alternativeName>
    <alternativeName>
        <fullName evidence="10">Nucleoside-triphosphate pyrophosphatase</fullName>
        <shortName evidence="10">NTPase</shortName>
    </alternativeName>
</protein>
<dbReference type="Gene3D" id="3.90.950.10">
    <property type="match status" value="1"/>
</dbReference>
<dbReference type="PANTHER" id="PTHR11067">
    <property type="entry name" value="INOSINE TRIPHOSPHATE PYROPHOSPHATASE/HAM1 PROTEIN"/>
    <property type="match status" value="1"/>
</dbReference>
<dbReference type="FunFam" id="3.90.950.10:FF:000001">
    <property type="entry name" value="dITP/XTP pyrophosphatase"/>
    <property type="match status" value="1"/>
</dbReference>
<dbReference type="GO" id="GO:0000166">
    <property type="term" value="F:nucleotide binding"/>
    <property type="evidence" value="ECO:0007669"/>
    <property type="project" value="UniProtKB-KW"/>
</dbReference>
<proteinExistence type="inferred from homology"/>
<dbReference type="AlphaFoldDB" id="A0A3G9JRR9"/>
<comment type="cofactor">
    <cofactor evidence="10">
        <name>Mg(2+)</name>
        <dbReference type="ChEBI" id="CHEBI:18420"/>
    </cofactor>
    <text evidence="10">Binds 1 Mg(2+) ion per subunit.</text>
</comment>
<comment type="similarity">
    <text evidence="1 10 11">Belongs to the HAM1 NTPase family.</text>
</comment>
<feature type="binding site" evidence="10">
    <location>
        <position position="176"/>
    </location>
    <ligand>
        <name>substrate</name>
    </ligand>
</feature>
<dbReference type="GO" id="GO:0017111">
    <property type="term" value="F:ribonucleoside triphosphate phosphatase activity"/>
    <property type="evidence" value="ECO:0007669"/>
    <property type="project" value="InterPro"/>
</dbReference>
<reference evidence="12 13" key="1">
    <citation type="submission" date="2018-11" db="EMBL/GenBank/DDBJ databases">
        <title>Novel Erysipelotrichaceae bacterium isolated from small intestine of a swine.</title>
        <authorList>
            <person name="Kim J.S."/>
            <person name="Choe H."/>
            <person name="Lee Y.R."/>
            <person name="Kim K.M."/>
            <person name="Park D.S."/>
        </authorList>
    </citation>
    <scope>NUCLEOTIDE SEQUENCE [LARGE SCALE GENOMIC DNA]</scope>
    <source>
        <strain evidence="12 13">SG0102</strain>
    </source>
</reference>
<accession>A0A3G9JRR9</accession>
<keyword evidence="6 10" id="KW-0460">Magnesium</keyword>
<dbReference type="GO" id="GO:0009146">
    <property type="term" value="P:purine nucleoside triphosphate catabolic process"/>
    <property type="evidence" value="ECO:0007669"/>
    <property type="project" value="UniProtKB-UniRule"/>
</dbReference>
<sequence>MKEIIVASTNQGKIREIQAMLEDIGITIHSIKDVLGHNPDIEETGSTFVENAVIKAETVMKMVNKPVLADDSGLVVDALDGAPGIYSSRWMGEETSYDIKNQKIIDLVNASGKPRTARFVCAMALAIPGEETITIEETFEGEIYDHIEGENGFGYDPIFYYPPLHKTSATMSMEEKNEHSHRAKALKKLYKILKEK</sequence>
<dbReference type="SUPFAM" id="SSF52972">
    <property type="entry name" value="ITPase-like"/>
    <property type="match status" value="1"/>
</dbReference>
<feature type="binding site" evidence="10">
    <location>
        <begin position="181"/>
        <end position="182"/>
    </location>
    <ligand>
        <name>substrate</name>
    </ligand>
</feature>
<evidence type="ECO:0000256" key="2">
    <source>
        <dbReference type="ARBA" id="ARBA00011738"/>
    </source>
</evidence>
<feature type="binding site" evidence="10">
    <location>
        <position position="42"/>
    </location>
    <ligand>
        <name>Mg(2+)</name>
        <dbReference type="ChEBI" id="CHEBI:18420"/>
    </ligand>
</feature>
<comment type="catalytic activity">
    <reaction evidence="8 10">
        <text>dITP + H2O = dIMP + diphosphate + H(+)</text>
        <dbReference type="Rhea" id="RHEA:28342"/>
        <dbReference type="ChEBI" id="CHEBI:15377"/>
        <dbReference type="ChEBI" id="CHEBI:15378"/>
        <dbReference type="ChEBI" id="CHEBI:33019"/>
        <dbReference type="ChEBI" id="CHEBI:61194"/>
        <dbReference type="ChEBI" id="CHEBI:61382"/>
        <dbReference type="EC" id="3.6.1.66"/>
    </reaction>
</comment>
<evidence type="ECO:0000256" key="3">
    <source>
        <dbReference type="ARBA" id="ARBA00022723"/>
    </source>
</evidence>
<dbReference type="CDD" id="cd00515">
    <property type="entry name" value="HAM1"/>
    <property type="match status" value="1"/>
</dbReference>
<dbReference type="GO" id="GO:0009117">
    <property type="term" value="P:nucleotide metabolic process"/>
    <property type="evidence" value="ECO:0007669"/>
    <property type="project" value="UniProtKB-KW"/>
</dbReference>
<comment type="subunit">
    <text evidence="2 10">Homodimer.</text>
</comment>
<dbReference type="NCBIfam" id="TIGR00042">
    <property type="entry name" value="RdgB/HAM1 family non-canonical purine NTP pyrophosphatase"/>
    <property type="match status" value="1"/>
</dbReference>
<keyword evidence="3 10" id="KW-0479">Metal-binding</keyword>
<dbReference type="GO" id="GO:0046872">
    <property type="term" value="F:metal ion binding"/>
    <property type="evidence" value="ECO:0007669"/>
    <property type="project" value="UniProtKB-KW"/>
</dbReference>
<dbReference type="NCBIfam" id="NF011397">
    <property type="entry name" value="PRK14822.1"/>
    <property type="match status" value="1"/>
</dbReference>
<evidence type="ECO:0000256" key="4">
    <source>
        <dbReference type="ARBA" id="ARBA00022741"/>
    </source>
</evidence>
<dbReference type="EC" id="3.6.1.66" evidence="10"/>
<feature type="binding site" evidence="10">
    <location>
        <position position="71"/>
    </location>
    <ligand>
        <name>Mg(2+)</name>
        <dbReference type="ChEBI" id="CHEBI:18420"/>
    </ligand>
</feature>
<comment type="catalytic activity">
    <reaction evidence="10">
        <text>ITP + H2O = IMP + diphosphate + H(+)</text>
        <dbReference type="Rhea" id="RHEA:29399"/>
        <dbReference type="ChEBI" id="CHEBI:15377"/>
        <dbReference type="ChEBI" id="CHEBI:15378"/>
        <dbReference type="ChEBI" id="CHEBI:33019"/>
        <dbReference type="ChEBI" id="CHEBI:58053"/>
        <dbReference type="ChEBI" id="CHEBI:61402"/>
        <dbReference type="EC" id="3.6.1.66"/>
    </reaction>
</comment>
<dbReference type="HAMAP" id="MF_01405">
    <property type="entry name" value="Non_canon_purine_NTPase"/>
    <property type="match status" value="1"/>
</dbReference>
<dbReference type="GO" id="GO:0035870">
    <property type="term" value="F:dITP diphosphatase activity"/>
    <property type="evidence" value="ECO:0007669"/>
    <property type="project" value="UniProtKB-UniRule"/>
</dbReference>
<dbReference type="RefSeq" id="WP_125120395.1">
    <property type="nucleotide sequence ID" value="NZ_AP019309.1"/>
</dbReference>
<dbReference type="InParanoid" id="A0A3G9JRR9"/>
<feature type="binding site" evidence="10">
    <location>
        <begin position="153"/>
        <end position="156"/>
    </location>
    <ligand>
        <name>substrate</name>
    </ligand>
</feature>
<dbReference type="GO" id="GO:0036222">
    <property type="term" value="F:XTP diphosphatase activity"/>
    <property type="evidence" value="ECO:0007669"/>
    <property type="project" value="UniProtKB-UniRule"/>
</dbReference>
<dbReference type="Pfam" id="PF01725">
    <property type="entry name" value="Ham1p_like"/>
    <property type="match status" value="1"/>
</dbReference>
<keyword evidence="13" id="KW-1185">Reference proteome</keyword>
<evidence type="ECO:0000256" key="5">
    <source>
        <dbReference type="ARBA" id="ARBA00022801"/>
    </source>
</evidence>
<gene>
    <name evidence="12" type="primary">ysnA</name>
    <name evidence="12" type="ORF">SG0102_26270</name>
</gene>
<dbReference type="InterPro" id="IPR020922">
    <property type="entry name" value="dITP/XTP_pyrophosphatase"/>
</dbReference>
<dbReference type="InterPro" id="IPR029001">
    <property type="entry name" value="ITPase-like_fam"/>
</dbReference>
<dbReference type="InterPro" id="IPR002637">
    <property type="entry name" value="RdgB/HAM1"/>
</dbReference>